<sequence length="403" mass="43182">MGIALILTAAAPSGIASAALSSPASLGTSADGTSLGAALIYGDCDNDGDVDSSDFAWFKQYLLTPGYTYISSLDLNIDNSVNSIDFAIMKQYLLGIIDTLPYGNSGDTEAPTAPTALECTSKTVNSVALKWSASSDNLGVTGYEIYKDGVPAGTSYTTSYTVTGLNAGTLYSFTVIARDAAGNLSPASSALQVTTQFNSNAKLIALTFDDGPSPVTSLILDKLEQYNITASFFVIGQNINDETKSILQRQLSLGCEINNHSWTHSYMSGMTAAQITDEINKTSNAIYHAVGVWPKFFRPPYMSISNTMYETIELPFICGISCNDWEPSVSAEARAAAILNSVREGDIILLHDFYGNTQTVDALDAIIQGLLDKGFSFVTVSEMFEQKGVNPNVKYRLWTNVAK</sequence>
<dbReference type="InterPro" id="IPR002105">
    <property type="entry name" value="Dockerin_1_rpt"/>
</dbReference>
<dbReference type="SMART" id="SM00060">
    <property type="entry name" value="FN3"/>
    <property type="match status" value="1"/>
</dbReference>
<dbReference type="Pfam" id="PF01522">
    <property type="entry name" value="Polysacc_deac_1"/>
    <property type="match status" value="1"/>
</dbReference>
<reference evidence="5 6" key="1">
    <citation type="submission" date="2018-07" db="EMBL/GenBank/DDBJ databases">
        <title>Genomic Encyclopedia of Type Strains, Phase IV (KMG-IV): sequencing the most valuable type-strain genomes for metagenomic binning, comparative biology and taxonomic classification.</title>
        <authorList>
            <person name="Goeker M."/>
        </authorList>
    </citation>
    <scope>NUCLEOTIDE SEQUENCE [LARGE SCALE GENOMIC DNA]</scope>
    <source>
        <strain evidence="5 6">DSM 27016</strain>
    </source>
</reference>
<dbReference type="InterPro" id="IPR036439">
    <property type="entry name" value="Dockerin_dom_sf"/>
</dbReference>
<feature type="signal peptide" evidence="1">
    <location>
        <begin position="1"/>
        <end position="18"/>
    </location>
</feature>
<proteinExistence type="predicted"/>
<dbReference type="SUPFAM" id="SSF49265">
    <property type="entry name" value="Fibronectin type III"/>
    <property type="match status" value="1"/>
</dbReference>
<gene>
    <name evidence="5" type="ORF">DFR58_1084</name>
</gene>
<feature type="domain" description="NodB homology" evidence="3">
    <location>
        <begin position="202"/>
        <end position="378"/>
    </location>
</feature>
<evidence type="ECO:0000313" key="6">
    <source>
        <dbReference type="Proteomes" id="UP000253034"/>
    </source>
</evidence>
<dbReference type="GO" id="GO:0004553">
    <property type="term" value="F:hydrolase activity, hydrolyzing O-glycosyl compounds"/>
    <property type="evidence" value="ECO:0007669"/>
    <property type="project" value="InterPro"/>
</dbReference>
<evidence type="ECO:0000259" key="4">
    <source>
        <dbReference type="PROSITE" id="PS51766"/>
    </source>
</evidence>
<feature type="domain" description="Dockerin" evidence="4">
    <location>
        <begin position="37"/>
        <end position="102"/>
    </location>
</feature>
<dbReference type="InterPro" id="IPR002509">
    <property type="entry name" value="NODB_dom"/>
</dbReference>
<protein>
    <submittedName>
        <fullName evidence="5">Peptidoglycan/xylan/chitin deacetylase (PgdA/CDA1 family)</fullName>
    </submittedName>
</protein>
<dbReference type="Gene3D" id="2.60.40.10">
    <property type="entry name" value="Immunoglobulins"/>
    <property type="match status" value="1"/>
</dbReference>
<feature type="domain" description="Fibronectin type-III" evidence="2">
    <location>
        <begin position="113"/>
        <end position="198"/>
    </location>
</feature>
<dbReference type="PROSITE" id="PS51677">
    <property type="entry name" value="NODB"/>
    <property type="match status" value="1"/>
</dbReference>
<feature type="chain" id="PRO_5016944664" evidence="1">
    <location>
        <begin position="19"/>
        <end position="403"/>
    </location>
</feature>
<dbReference type="InterPro" id="IPR016134">
    <property type="entry name" value="Dockerin_dom"/>
</dbReference>
<evidence type="ECO:0000259" key="3">
    <source>
        <dbReference type="PROSITE" id="PS51677"/>
    </source>
</evidence>
<dbReference type="PROSITE" id="PS51766">
    <property type="entry name" value="DOCKERIN"/>
    <property type="match status" value="1"/>
</dbReference>
<dbReference type="CDD" id="cd10954">
    <property type="entry name" value="CE4_CtAXE_like"/>
    <property type="match status" value="1"/>
</dbReference>
<dbReference type="GO" id="GO:0016810">
    <property type="term" value="F:hydrolase activity, acting on carbon-nitrogen (but not peptide) bonds"/>
    <property type="evidence" value="ECO:0007669"/>
    <property type="project" value="InterPro"/>
</dbReference>
<dbReference type="RefSeq" id="WP_207659164.1">
    <property type="nucleotide sequence ID" value="NZ_QPJT01000008.1"/>
</dbReference>
<dbReference type="GO" id="GO:0000272">
    <property type="term" value="P:polysaccharide catabolic process"/>
    <property type="evidence" value="ECO:0007669"/>
    <property type="project" value="InterPro"/>
</dbReference>
<dbReference type="Pfam" id="PF00041">
    <property type="entry name" value="fn3"/>
    <property type="match status" value="1"/>
</dbReference>
<dbReference type="Pfam" id="PF00404">
    <property type="entry name" value="Dockerin_1"/>
    <property type="match status" value="1"/>
</dbReference>
<dbReference type="CDD" id="cd00063">
    <property type="entry name" value="FN3"/>
    <property type="match status" value="1"/>
</dbReference>
<dbReference type="InterPro" id="IPR003961">
    <property type="entry name" value="FN3_dom"/>
</dbReference>
<dbReference type="InterPro" id="IPR011330">
    <property type="entry name" value="Glyco_hydro/deAcase_b/a-brl"/>
</dbReference>
<dbReference type="SUPFAM" id="SSF88713">
    <property type="entry name" value="Glycoside hydrolase/deacetylase"/>
    <property type="match status" value="1"/>
</dbReference>
<dbReference type="InterPro" id="IPR050248">
    <property type="entry name" value="Polysacc_deacetylase_ArnD"/>
</dbReference>
<dbReference type="InterPro" id="IPR036116">
    <property type="entry name" value="FN3_sf"/>
</dbReference>
<accession>A0A369B6P7</accession>
<dbReference type="PROSITE" id="PS50853">
    <property type="entry name" value="FN3"/>
    <property type="match status" value="1"/>
</dbReference>
<evidence type="ECO:0000313" key="5">
    <source>
        <dbReference type="EMBL" id="RCX17111.1"/>
    </source>
</evidence>
<dbReference type="EMBL" id="QPJT01000008">
    <property type="protein sequence ID" value="RCX17111.1"/>
    <property type="molecule type" value="Genomic_DNA"/>
</dbReference>
<dbReference type="SUPFAM" id="SSF63446">
    <property type="entry name" value="Type I dockerin domain"/>
    <property type="match status" value="1"/>
</dbReference>
<evidence type="ECO:0000256" key="1">
    <source>
        <dbReference type="SAM" id="SignalP"/>
    </source>
</evidence>
<organism evidence="5 6">
    <name type="scientific">Anaerobacterium chartisolvens</name>
    <dbReference type="NCBI Taxonomy" id="1297424"/>
    <lineage>
        <taxon>Bacteria</taxon>
        <taxon>Bacillati</taxon>
        <taxon>Bacillota</taxon>
        <taxon>Clostridia</taxon>
        <taxon>Eubacteriales</taxon>
        <taxon>Oscillospiraceae</taxon>
        <taxon>Anaerobacterium</taxon>
    </lineage>
</organism>
<dbReference type="Proteomes" id="UP000253034">
    <property type="component" value="Unassembled WGS sequence"/>
</dbReference>
<dbReference type="PANTHER" id="PTHR10587">
    <property type="entry name" value="GLYCOSYL TRANSFERASE-RELATED"/>
    <property type="match status" value="1"/>
</dbReference>
<dbReference type="Gene3D" id="3.20.20.370">
    <property type="entry name" value="Glycoside hydrolase/deacetylase"/>
    <property type="match status" value="1"/>
</dbReference>
<comment type="caution">
    <text evidence="5">The sequence shown here is derived from an EMBL/GenBank/DDBJ whole genome shotgun (WGS) entry which is preliminary data.</text>
</comment>
<keyword evidence="6" id="KW-1185">Reference proteome</keyword>
<keyword evidence="1" id="KW-0732">Signal</keyword>
<dbReference type="CDD" id="cd14256">
    <property type="entry name" value="Dockerin_I"/>
    <property type="match status" value="1"/>
</dbReference>
<evidence type="ECO:0000259" key="2">
    <source>
        <dbReference type="PROSITE" id="PS50853"/>
    </source>
</evidence>
<dbReference type="InterPro" id="IPR013783">
    <property type="entry name" value="Ig-like_fold"/>
</dbReference>
<name>A0A369B6P7_9FIRM</name>
<dbReference type="PANTHER" id="PTHR10587:SF125">
    <property type="entry name" value="POLYSACCHARIDE DEACETYLASE YHEN-RELATED"/>
    <property type="match status" value="1"/>
</dbReference>
<dbReference type="Gene3D" id="1.10.1330.10">
    <property type="entry name" value="Dockerin domain"/>
    <property type="match status" value="1"/>
</dbReference>
<dbReference type="AlphaFoldDB" id="A0A369B6P7"/>